<keyword evidence="2" id="KW-1185">Reference proteome</keyword>
<accession>A0A9N9QRE2</accession>
<dbReference type="EMBL" id="OU892282">
    <property type="protein sequence ID" value="CAG9770149.1"/>
    <property type="molecule type" value="Genomic_DNA"/>
</dbReference>
<evidence type="ECO:0000313" key="2">
    <source>
        <dbReference type="Proteomes" id="UP001152799"/>
    </source>
</evidence>
<reference evidence="1" key="1">
    <citation type="submission" date="2022-01" db="EMBL/GenBank/DDBJ databases">
        <authorList>
            <person name="King R."/>
        </authorList>
    </citation>
    <scope>NUCLEOTIDE SEQUENCE</scope>
</reference>
<protein>
    <submittedName>
        <fullName evidence="1">Uncharacterized protein</fullName>
    </submittedName>
</protein>
<dbReference type="Proteomes" id="UP001152799">
    <property type="component" value="Chromosome 6"/>
</dbReference>
<gene>
    <name evidence="1" type="ORF">CEUTPL_LOCUS10606</name>
</gene>
<evidence type="ECO:0000313" key="1">
    <source>
        <dbReference type="EMBL" id="CAG9770149.1"/>
    </source>
</evidence>
<organism evidence="1 2">
    <name type="scientific">Ceutorhynchus assimilis</name>
    <name type="common">cabbage seed weevil</name>
    <dbReference type="NCBI Taxonomy" id="467358"/>
    <lineage>
        <taxon>Eukaryota</taxon>
        <taxon>Metazoa</taxon>
        <taxon>Ecdysozoa</taxon>
        <taxon>Arthropoda</taxon>
        <taxon>Hexapoda</taxon>
        <taxon>Insecta</taxon>
        <taxon>Pterygota</taxon>
        <taxon>Neoptera</taxon>
        <taxon>Endopterygota</taxon>
        <taxon>Coleoptera</taxon>
        <taxon>Polyphaga</taxon>
        <taxon>Cucujiformia</taxon>
        <taxon>Curculionidae</taxon>
        <taxon>Ceutorhynchinae</taxon>
        <taxon>Ceutorhynchus</taxon>
    </lineage>
</organism>
<name>A0A9N9QRE2_9CUCU</name>
<dbReference type="AlphaFoldDB" id="A0A9N9QRE2"/>
<proteinExistence type="predicted"/>
<sequence>MSSSSFPTMCTTESRPSWMDDTCCLTVSTSITMETNFSWVATPQHQFSPSAINDSEMALFDLEL</sequence>